<accession>A0A511B0C3</accession>
<dbReference type="EMBL" id="BJUZ01000002">
    <property type="protein sequence ID" value="GEK93894.1"/>
    <property type="molecule type" value="Genomic_DNA"/>
</dbReference>
<sequence>MTAHPGRFTTPFEIPAITERCIVRTLRMSALTSVMEVTVFMEAAAQGVEERVLMATFVM</sequence>
<protein>
    <submittedName>
        <fullName evidence="1">Uncharacterized protein</fullName>
    </submittedName>
</protein>
<organism evidence="1 2">
    <name type="scientific">Gluconobacter wancherniae NBRC 103581</name>
    <dbReference type="NCBI Taxonomy" id="656744"/>
    <lineage>
        <taxon>Bacteria</taxon>
        <taxon>Pseudomonadati</taxon>
        <taxon>Pseudomonadota</taxon>
        <taxon>Alphaproteobacteria</taxon>
        <taxon>Acetobacterales</taxon>
        <taxon>Acetobacteraceae</taxon>
        <taxon>Gluconobacter</taxon>
    </lineage>
</organism>
<evidence type="ECO:0000313" key="2">
    <source>
        <dbReference type="Proteomes" id="UP000321230"/>
    </source>
</evidence>
<reference evidence="1 2" key="1">
    <citation type="submission" date="2019-07" db="EMBL/GenBank/DDBJ databases">
        <title>Whole genome shotgun sequence of Gluconobacter wancherniae NBRC 103581.</title>
        <authorList>
            <person name="Hosoyama A."/>
            <person name="Uohara A."/>
            <person name="Ohji S."/>
            <person name="Ichikawa N."/>
        </authorList>
    </citation>
    <scope>NUCLEOTIDE SEQUENCE [LARGE SCALE GENOMIC DNA]</scope>
    <source>
        <strain evidence="1 2">NBRC 103581</strain>
    </source>
</reference>
<name>A0A511B0C3_9PROT</name>
<evidence type="ECO:0000313" key="1">
    <source>
        <dbReference type="EMBL" id="GEK93894.1"/>
    </source>
</evidence>
<dbReference type="AlphaFoldDB" id="A0A511B0C3"/>
<dbReference type="Proteomes" id="UP000321230">
    <property type="component" value="Unassembled WGS sequence"/>
</dbReference>
<proteinExistence type="predicted"/>
<gene>
    <name evidence="1" type="ORF">GWA01_16640</name>
</gene>
<comment type="caution">
    <text evidence="1">The sequence shown here is derived from an EMBL/GenBank/DDBJ whole genome shotgun (WGS) entry which is preliminary data.</text>
</comment>
<keyword evidence="2" id="KW-1185">Reference proteome</keyword>